<evidence type="ECO:0000256" key="3">
    <source>
        <dbReference type="ARBA" id="ARBA00023163"/>
    </source>
</evidence>
<dbReference type="PANTHER" id="PTHR33154">
    <property type="entry name" value="TRANSCRIPTIONAL REGULATOR, ARSR FAMILY"/>
    <property type="match status" value="1"/>
</dbReference>
<dbReference type="SMART" id="SM00418">
    <property type="entry name" value="HTH_ARSR"/>
    <property type="match status" value="1"/>
</dbReference>
<dbReference type="InterPro" id="IPR051081">
    <property type="entry name" value="HTH_MetalResp_TranReg"/>
</dbReference>
<dbReference type="Pfam" id="PF01022">
    <property type="entry name" value="HTH_5"/>
    <property type="match status" value="1"/>
</dbReference>
<evidence type="ECO:0000259" key="4">
    <source>
        <dbReference type="PROSITE" id="PS50987"/>
    </source>
</evidence>
<dbReference type="InterPro" id="IPR036388">
    <property type="entry name" value="WH-like_DNA-bd_sf"/>
</dbReference>
<organism evidence="5">
    <name type="scientific">Thermosporothrix sp. COM3</name>
    <dbReference type="NCBI Taxonomy" id="2490863"/>
    <lineage>
        <taxon>Bacteria</taxon>
        <taxon>Bacillati</taxon>
        <taxon>Chloroflexota</taxon>
        <taxon>Ktedonobacteria</taxon>
        <taxon>Ktedonobacterales</taxon>
        <taxon>Thermosporotrichaceae</taxon>
        <taxon>Thermosporothrix</taxon>
    </lineage>
</organism>
<gene>
    <name evidence="5" type="ORF">KTC_21550</name>
</gene>
<dbReference type="Gene3D" id="1.10.10.10">
    <property type="entry name" value="Winged helix-like DNA-binding domain superfamily/Winged helix DNA-binding domain"/>
    <property type="match status" value="1"/>
</dbReference>
<accession>A0A455SQJ3</accession>
<dbReference type="SUPFAM" id="SSF46785">
    <property type="entry name" value="Winged helix' DNA-binding domain"/>
    <property type="match status" value="1"/>
</dbReference>
<dbReference type="EMBL" id="AP019376">
    <property type="protein sequence ID" value="BBH87404.1"/>
    <property type="molecule type" value="Genomic_DNA"/>
</dbReference>
<dbReference type="GO" id="GO:0003677">
    <property type="term" value="F:DNA binding"/>
    <property type="evidence" value="ECO:0007669"/>
    <property type="project" value="UniProtKB-KW"/>
</dbReference>
<sequence length="125" mass="14360">MKSKKQIHHSPPRKRDKEQERYLSEMLAILGQSSRWKILRALAPLSPRQPLDAIEYTPSELAEILGLSVSTISEHLHALLKAQLVTTQRFQRSVYYRLRHSATLLAFFSLLDAIEEQAASDEHLL</sequence>
<dbReference type="GO" id="GO:0003700">
    <property type="term" value="F:DNA-binding transcription factor activity"/>
    <property type="evidence" value="ECO:0007669"/>
    <property type="project" value="InterPro"/>
</dbReference>
<evidence type="ECO:0000313" key="5">
    <source>
        <dbReference type="EMBL" id="BBH87404.1"/>
    </source>
</evidence>
<evidence type="ECO:0000256" key="1">
    <source>
        <dbReference type="ARBA" id="ARBA00023015"/>
    </source>
</evidence>
<dbReference type="AlphaFoldDB" id="A0A455SQJ3"/>
<dbReference type="InterPro" id="IPR001845">
    <property type="entry name" value="HTH_ArsR_DNA-bd_dom"/>
</dbReference>
<dbReference type="PANTHER" id="PTHR33154:SF33">
    <property type="entry name" value="TRANSCRIPTIONAL REPRESSOR SDPR"/>
    <property type="match status" value="1"/>
</dbReference>
<protein>
    <recommendedName>
        <fullName evidence="4">HTH arsR-type domain-containing protein</fullName>
    </recommendedName>
</protein>
<feature type="domain" description="HTH arsR-type" evidence="4">
    <location>
        <begin position="15"/>
        <end position="118"/>
    </location>
</feature>
<dbReference type="CDD" id="cd00090">
    <property type="entry name" value="HTH_ARSR"/>
    <property type="match status" value="1"/>
</dbReference>
<dbReference type="PROSITE" id="PS50987">
    <property type="entry name" value="HTH_ARSR_2"/>
    <property type="match status" value="1"/>
</dbReference>
<keyword evidence="1" id="KW-0805">Transcription regulation</keyword>
<proteinExistence type="predicted"/>
<name>A0A455SQJ3_9CHLR</name>
<keyword evidence="2" id="KW-0238">DNA-binding</keyword>
<dbReference type="InterPro" id="IPR036390">
    <property type="entry name" value="WH_DNA-bd_sf"/>
</dbReference>
<reference evidence="5" key="1">
    <citation type="submission" date="2018-12" db="EMBL/GenBank/DDBJ databases">
        <title>Novel natural products biosynthetic potential of the class Ktedonobacteria.</title>
        <authorList>
            <person name="Zheng Y."/>
            <person name="Saitou A."/>
            <person name="Wang C.M."/>
            <person name="Toyoda A."/>
            <person name="Minakuchi Y."/>
            <person name="Sekiguchi Y."/>
            <person name="Ueda K."/>
            <person name="Takano H."/>
            <person name="Sakai Y."/>
            <person name="Yokota A."/>
            <person name="Yabe S."/>
        </authorList>
    </citation>
    <scope>NUCLEOTIDE SEQUENCE</scope>
    <source>
        <strain evidence="5">COM3</strain>
    </source>
</reference>
<evidence type="ECO:0000256" key="2">
    <source>
        <dbReference type="ARBA" id="ARBA00023125"/>
    </source>
</evidence>
<keyword evidence="3" id="KW-0804">Transcription</keyword>
<dbReference type="InterPro" id="IPR011991">
    <property type="entry name" value="ArsR-like_HTH"/>
</dbReference>